<dbReference type="PANTHER" id="PTHR42763:SF2">
    <property type="entry name" value="ADP-GLUCOSE PHOSPHORYLASE"/>
    <property type="match status" value="1"/>
</dbReference>
<name>Q0W4T3_METAR</name>
<dbReference type="Proteomes" id="UP000000663">
    <property type="component" value="Chromosome"/>
</dbReference>
<dbReference type="PIRSF" id="PIRSF000808">
    <property type="entry name" value="GalT"/>
    <property type="match status" value="1"/>
</dbReference>
<dbReference type="GO" id="GO:0008108">
    <property type="term" value="F:UDP-glucose:hexose-1-phosphate uridylyltransferase activity"/>
    <property type="evidence" value="ECO:0007669"/>
    <property type="project" value="InterPro"/>
</dbReference>
<accession>Q0W4T3</accession>
<dbReference type="PANTHER" id="PTHR42763">
    <property type="entry name" value="ADP-GLUCOSE PHOSPHORYLASE"/>
    <property type="match status" value="1"/>
</dbReference>
<evidence type="ECO:0000256" key="1">
    <source>
        <dbReference type="PIRSR" id="PIRSR000808-1"/>
    </source>
</evidence>
<dbReference type="eggNOG" id="arCOG00422">
    <property type="taxonomic scope" value="Archaea"/>
</dbReference>
<feature type="active site" description="Tele-UMP-histidine intermediate" evidence="1">
    <location>
        <position position="174"/>
    </location>
</feature>
<evidence type="ECO:0000259" key="3">
    <source>
        <dbReference type="Pfam" id="PF02744"/>
    </source>
</evidence>
<dbReference type="EMBL" id="AM114193">
    <property type="protein sequence ID" value="CAJ36610.1"/>
    <property type="molecule type" value="Genomic_DNA"/>
</dbReference>
<dbReference type="EC" id="2.7.7.10" evidence="4"/>
<dbReference type="PATRIC" id="fig|351160.9.peg.1650"/>
<sequence>MNELRRDYFTDRRVIVATERAKRPTDFVRPGTPEQPQNLESCPFCEGHEHLTPPSKATYFFENDILKHEPDVEGQARRSSWAARIIPNLFPATQARPPEVHSDQLMTASGVHEVLVESPDHYKQPQAMSDDEIKLLFKVYRDRFEDISKLPYIKYISEFRNYGKDAGASLAHPHSQIIAVPVVPRVIKEQYGFDYSEVIAREEHSARLVQASKHAVAFTPYASAYSYETWIFPRRHCKNILELTDEERDDLAVVTRDLLKRVKALLADPPYNYGFIQSLSDPLHMHLRIYPKLGIEAGFELNTGININSVPPEEAAKSLHDVTL</sequence>
<keyword evidence="2" id="KW-0479">Metal-binding</keyword>
<reference evidence="4 5" key="1">
    <citation type="journal article" date="2006" name="Science">
        <title>Genome of rice cluster I archaea -- the key methane producers in the rice rhizosphere.</title>
        <authorList>
            <person name="Erkel C."/>
            <person name="Kube M."/>
            <person name="Reinhardt R."/>
            <person name="Liesack W."/>
        </authorList>
    </citation>
    <scope>NUCLEOTIDE SEQUENCE [LARGE SCALE GENOMIC DNA]</scope>
    <source>
        <strain evidence="5">DSM 22066 / NBRC 105507 / MRE50</strain>
    </source>
</reference>
<dbReference type="GO" id="GO:0006012">
    <property type="term" value="P:galactose metabolic process"/>
    <property type="evidence" value="ECO:0007669"/>
    <property type="project" value="InterPro"/>
</dbReference>
<dbReference type="InterPro" id="IPR001937">
    <property type="entry name" value="GalP_UDPtransf1"/>
</dbReference>
<organism evidence="4 5">
    <name type="scientific">Methanocella arvoryzae (strain DSM 22066 / NBRC 105507 / MRE50)</name>
    <dbReference type="NCBI Taxonomy" id="351160"/>
    <lineage>
        <taxon>Archaea</taxon>
        <taxon>Methanobacteriati</taxon>
        <taxon>Methanobacteriota</taxon>
        <taxon>Stenosarchaea group</taxon>
        <taxon>Methanomicrobia</taxon>
        <taxon>Methanocellales</taxon>
        <taxon>Methanocellaceae</taxon>
        <taxon>Methanocella</taxon>
    </lineage>
</organism>
<dbReference type="Gene3D" id="3.30.428.10">
    <property type="entry name" value="HIT-like"/>
    <property type="match status" value="2"/>
</dbReference>
<dbReference type="GeneID" id="5143494"/>
<proteinExistence type="predicted"/>
<feature type="binding site" evidence="2">
    <location>
        <position position="45"/>
    </location>
    <ligand>
        <name>Zn(2+)</name>
        <dbReference type="ChEBI" id="CHEBI:29105"/>
    </ligand>
</feature>
<keyword evidence="4" id="KW-0548">Nucleotidyltransferase</keyword>
<feature type="binding site" evidence="2">
    <location>
        <position position="42"/>
    </location>
    <ligand>
        <name>Zn(2+)</name>
        <dbReference type="ChEBI" id="CHEBI:29105"/>
    </ligand>
</feature>
<comment type="cofactor">
    <cofactor evidence="2">
        <name>Zn(2+)</name>
        <dbReference type="ChEBI" id="CHEBI:29105"/>
    </cofactor>
    <text evidence="2">Binds 1 zinc ion per subunit.</text>
</comment>
<dbReference type="InterPro" id="IPR005850">
    <property type="entry name" value="GalP_Utransf_C"/>
</dbReference>
<keyword evidence="4" id="KW-0808">Transferase</keyword>
<dbReference type="RefSeq" id="WP_012035937.1">
    <property type="nucleotide sequence ID" value="NC_009464.1"/>
</dbReference>
<dbReference type="Pfam" id="PF02744">
    <property type="entry name" value="GalP_UDP_tr_C"/>
    <property type="match status" value="1"/>
</dbReference>
<gene>
    <name evidence="4" type="primary">galT</name>
    <name evidence="4" type="ORF">RCIX1322</name>
</gene>
<dbReference type="GO" id="GO:0017103">
    <property type="term" value="F:UTP:galactose-1-phosphate uridylyltransferase activity"/>
    <property type="evidence" value="ECO:0007669"/>
    <property type="project" value="UniProtKB-EC"/>
</dbReference>
<dbReference type="SUPFAM" id="SSF54197">
    <property type="entry name" value="HIT-like"/>
    <property type="match status" value="2"/>
</dbReference>
<keyword evidence="2" id="KW-0862">Zinc</keyword>
<dbReference type="AlphaFoldDB" id="Q0W4T3"/>
<feature type="domain" description="Galactose-1-phosphate uridyl transferase C-terminal" evidence="3">
    <location>
        <begin position="158"/>
        <end position="292"/>
    </location>
</feature>
<dbReference type="GO" id="GO:0008270">
    <property type="term" value="F:zinc ion binding"/>
    <property type="evidence" value="ECO:0007669"/>
    <property type="project" value="InterPro"/>
</dbReference>
<dbReference type="InterPro" id="IPR053177">
    <property type="entry name" value="ADP-glucose_phosphorylase"/>
</dbReference>
<evidence type="ECO:0000256" key="2">
    <source>
        <dbReference type="PIRSR" id="PIRSR000808-3"/>
    </source>
</evidence>
<dbReference type="InterPro" id="IPR036265">
    <property type="entry name" value="HIT-like_sf"/>
</dbReference>
<evidence type="ECO:0000313" key="5">
    <source>
        <dbReference type="Proteomes" id="UP000000663"/>
    </source>
</evidence>
<dbReference type="OrthoDB" id="7650at2157"/>
<dbReference type="STRING" id="351160.RCIX1322"/>
<keyword evidence="5" id="KW-1185">Reference proteome</keyword>
<feature type="binding site" evidence="2">
    <location>
        <position position="121"/>
    </location>
    <ligand>
        <name>Zn(2+)</name>
        <dbReference type="ChEBI" id="CHEBI:29105"/>
    </ligand>
</feature>
<protein>
    <submittedName>
        <fullName evidence="4">Galactose-1-phosphate uridylyltransferase</fullName>
        <ecNumber evidence="4">2.7.7.10</ecNumber>
    </submittedName>
</protein>
<feature type="binding site" evidence="2">
    <location>
        <position position="172"/>
    </location>
    <ligand>
        <name>Zn(2+)</name>
        <dbReference type="ChEBI" id="CHEBI:29105"/>
    </ligand>
</feature>
<dbReference type="KEGG" id="rci:RCIX1322"/>
<evidence type="ECO:0000313" key="4">
    <source>
        <dbReference type="EMBL" id="CAJ36610.1"/>
    </source>
</evidence>